<dbReference type="InterPro" id="IPR021109">
    <property type="entry name" value="Peptidase_aspartic_dom_sf"/>
</dbReference>
<evidence type="ECO:0000256" key="1">
    <source>
        <dbReference type="ARBA" id="ARBA00007447"/>
    </source>
</evidence>
<protein>
    <recommendedName>
        <fullName evidence="3">Peptidase A1 domain-containing protein</fullName>
    </recommendedName>
</protein>
<comment type="similarity">
    <text evidence="1">Belongs to the peptidase A1 family.</text>
</comment>
<name>A0A9P6X1V1_RHIOR</name>
<keyword evidence="5" id="KW-1185">Reference proteome</keyword>
<dbReference type="GO" id="GO:0006508">
    <property type="term" value="P:proteolysis"/>
    <property type="evidence" value="ECO:0007669"/>
    <property type="project" value="InterPro"/>
</dbReference>
<dbReference type="Proteomes" id="UP000716291">
    <property type="component" value="Unassembled WGS sequence"/>
</dbReference>
<dbReference type="Gene3D" id="2.40.70.10">
    <property type="entry name" value="Acid Proteases"/>
    <property type="match status" value="1"/>
</dbReference>
<feature type="signal peptide" evidence="2">
    <location>
        <begin position="1"/>
        <end position="21"/>
    </location>
</feature>
<dbReference type="InterPro" id="IPR001461">
    <property type="entry name" value="Aspartic_peptidase_A1"/>
</dbReference>
<dbReference type="Pfam" id="PF00026">
    <property type="entry name" value="Asp"/>
    <property type="match status" value="1"/>
</dbReference>
<accession>A0A9P6X1V1</accession>
<gene>
    <name evidence="4" type="ORF">G6F64_010041</name>
</gene>
<evidence type="ECO:0000259" key="3">
    <source>
        <dbReference type="PROSITE" id="PS51767"/>
    </source>
</evidence>
<dbReference type="InterPro" id="IPR033121">
    <property type="entry name" value="PEPTIDASE_A1"/>
</dbReference>
<dbReference type="AlphaFoldDB" id="A0A9P6X1V1"/>
<reference evidence="4" key="1">
    <citation type="journal article" date="2020" name="Microb. Genom.">
        <title>Genetic diversity of clinical and environmental Mucorales isolates obtained from an investigation of mucormycosis cases among solid organ transplant recipients.</title>
        <authorList>
            <person name="Nguyen M.H."/>
            <person name="Kaul D."/>
            <person name="Muto C."/>
            <person name="Cheng S.J."/>
            <person name="Richter R.A."/>
            <person name="Bruno V.M."/>
            <person name="Liu G."/>
            <person name="Beyhan S."/>
            <person name="Sundermann A.J."/>
            <person name="Mounaud S."/>
            <person name="Pasculle A.W."/>
            <person name="Nierman W.C."/>
            <person name="Driscoll E."/>
            <person name="Cumbie R."/>
            <person name="Clancy C.J."/>
            <person name="Dupont C.L."/>
        </authorList>
    </citation>
    <scope>NUCLEOTIDE SEQUENCE</scope>
    <source>
        <strain evidence="4">GL11</strain>
    </source>
</reference>
<dbReference type="SUPFAM" id="SSF50630">
    <property type="entry name" value="Acid proteases"/>
    <property type="match status" value="1"/>
</dbReference>
<dbReference type="PANTHER" id="PTHR47966:SF51">
    <property type="entry name" value="BETA-SITE APP-CLEAVING ENZYME, ISOFORM A-RELATED"/>
    <property type="match status" value="1"/>
</dbReference>
<keyword evidence="2" id="KW-0732">Signal</keyword>
<dbReference type="OrthoDB" id="2747330at2759"/>
<dbReference type="PANTHER" id="PTHR47966">
    <property type="entry name" value="BETA-SITE APP-CLEAVING ENZYME, ISOFORM A-RELATED"/>
    <property type="match status" value="1"/>
</dbReference>
<proteinExistence type="inferred from homology"/>
<sequence length="112" mass="12167">MKFTLTSCCIALAFMAFATDAAPSGKKVTVPLIRNKNFKANASNAGQKVTAKYQSRRSVNTTVASTDSNGTVPMTDYYNDVEYYGELTVGTPGVTLKLDFDTGSSDLWFDKK</sequence>
<feature type="chain" id="PRO_5040207337" description="Peptidase A1 domain-containing protein" evidence="2">
    <location>
        <begin position="22"/>
        <end position="112"/>
    </location>
</feature>
<evidence type="ECO:0000256" key="2">
    <source>
        <dbReference type="SAM" id="SignalP"/>
    </source>
</evidence>
<dbReference type="PROSITE" id="PS51767">
    <property type="entry name" value="PEPTIDASE_A1"/>
    <property type="match status" value="1"/>
</dbReference>
<comment type="caution">
    <text evidence="4">The sequence shown here is derived from an EMBL/GenBank/DDBJ whole genome shotgun (WGS) entry which is preliminary data.</text>
</comment>
<feature type="domain" description="Peptidase A1" evidence="3">
    <location>
        <begin position="83"/>
        <end position="112"/>
    </location>
</feature>
<evidence type="ECO:0000313" key="5">
    <source>
        <dbReference type="Proteomes" id="UP000716291"/>
    </source>
</evidence>
<evidence type="ECO:0000313" key="4">
    <source>
        <dbReference type="EMBL" id="KAG1303473.1"/>
    </source>
</evidence>
<organism evidence="4 5">
    <name type="scientific">Rhizopus oryzae</name>
    <name type="common">Mucormycosis agent</name>
    <name type="synonym">Rhizopus arrhizus var. delemar</name>
    <dbReference type="NCBI Taxonomy" id="64495"/>
    <lineage>
        <taxon>Eukaryota</taxon>
        <taxon>Fungi</taxon>
        <taxon>Fungi incertae sedis</taxon>
        <taxon>Mucoromycota</taxon>
        <taxon>Mucoromycotina</taxon>
        <taxon>Mucoromycetes</taxon>
        <taxon>Mucorales</taxon>
        <taxon>Mucorineae</taxon>
        <taxon>Rhizopodaceae</taxon>
        <taxon>Rhizopus</taxon>
    </lineage>
</organism>
<dbReference type="EMBL" id="JAANQT010001968">
    <property type="protein sequence ID" value="KAG1303473.1"/>
    <property type="molecule type" value="Genomic_DNA"/>
</dbReference>
<dbReference type="GO" id="GO:0004190">
    <property type="term" value="F:aspartic-type endopeptidase activity"/>
    <property type="evidence" value="ECO:0007669"/>
    <property type="project" value="InterPro"/>
</dbReference>